<dbReference type="Gene3D" id="1.10.10.2220">
    <property type="match status" value="1"/>
</dbReference>
<evidence type="ECO:0000259" key="4">
    <source>
        <dbReference type="SMART" id="SM00382"/>
    </source>
</evidence>
<feature type="domain" description="Helix-hairpin-helix DNA-binding motif class 1" evidence="3">
    <location>
        <begin position="183"/>
        <end position="202"/>
    </location>
</feature>
<proteinExistence type="inferred from homology"/>
<dbReference type="SUPFAM" id="SSF52540">
    <property type="entry name" value="P-loop containing nucleoside triphosphate hydrolases"/>
    <property type="match status" value="2"/>
</dbReference>
<dbReference type="InterPro" id="IPR010994">
    <property type="entry name" value="RuvA_2-like"/>
</dbReference>
<evidence type="ECO:0000256" key="2">
    <source>
        <dbReference type="ARBA" id="ARBA00022840"/>
    </source>
</evidence>
<keyword evidence="6" id="KW-1185">Reference proteome</keyword>
<dbReference type="GO" id="GO:0003677">
    <property type="term" value="F:DNA binding"/>
    <property type="evidence" value="ECO:0007669"/>
    <property type="project" value="InterPro"/>
</dbReference>
<dbReference type="GO" id="GO:0017116">
    <property type="term" value="F:single-stranded DNA helicase activity"/>
    <property type="evidence" value="ECO:0007669"/>
    <property type="project" value="TreeGrafter"/>
</dbReference>
<dbReference type="RefSeq" id="WP_173086996.1">
    <property type="nucleotide sequence ID" value="NZ_BLTE01000024.1"/>
</dbReference>
<dbReference type="GO" id="GO:0005524">
    <property type="term" value="F:ATP binding"/>
    <property type="evidence" value="ECO:0007669"/>
    <property type="project" value="UniProtKB-KW"/>
</dbReference>
<dbReference type="InterPro" id="IPR006345">
    <property type="entry name" value="RecD2"/>
</dbReference>
<dbReference type="GO" id="GO:0006310">
    <property type="term" value="P:DNA recombination"/>
    <property type="evidence" value="ECO:0007669"/>
    <property type="project" value="InterPro"/>
</dbReference>
<dbReference type="InterPro" id="IPR003583">
    <property type="entry name" value="Hlx-hairpin-Hlx_DNA-bd_motif"/>
</dbReference>
<evidence type="ECO:0000256" key="1">
    <source>
        <dbReference type="ARBA" id="ARBA00022741"/>
    </source>
</evidence>
<name>A0A6V8LYH5_9BACT</name>
<gene>
    <name evidence="5" type="primary">recD2</name>
    <name evidence="5" type="ORF">NNJEOMEG_03733</name>
</gene>
<dbReference type="SUPFAM" id="SSF47781">
    <property type="entry name" value="RuvA domain 2-like"/>
    <property type="match status" value="1"/>
</dbReference>
<dbReference type="InterPro" id="IPR029493">
    <property type="entry name" value="RecD2-like_HHH"/>
</dbReference>
<dbReference type="GO" id="GO:0006281">
    <property type="term" value="P:DNA repair"/>
    <property type="evidence" value="ECO:0007669"/>
    <property type="project" value="InterPro"/>
</dbReference>
<organism evidence="5 6">
    <name type="scientific">Fundidesulfovibrio magnetotacticus</name>
    <dbReference type="NCBI Taxonomy" id="2730080"/>
    <lineage>
        <taxon>Bacteria</taxon>
        <taxon>Pseudomonadati</taxon>
        <taxon>Thermodesulfobacteriota</taxon>
        <taxon>Desulfovibrionia</taxon>
        <taxon>Desulfovibrionales</taxon>
        <taxon>Desulfovibrionaceae</taxon>
        <taxon>Fundidesulfovibrio</taxon>
    </lineage>
</organism>
<sequence>MPSEITCEVHTVTFFNDSTGWLVAKVRVPGEPGTVSIVGVMGQVTPGETLKLAGEWTTHPQYGRQFAVERFEQQMPASLTGIKRYLESKQIKGVGPVLAGKLLEAFGDKVLEVLDETPEKLLKVKGVTPRVLEKITNSWNEQREVRGLMLFLQTHDVPTTFAQRIFKHHGAGAVHKLKENPYGLAHEIQGIGFKTADAMALKLGFAHDCPQRLEAAIVYGLFNLSDSGHLFAPRDKLLERVDALLGGVGAHLLDEALENLAVQKRVRVVNLPQQGIEEAVYLTHFYNWEREIAERLHAIASHPAASLSEKVAKTLPAVEAESGITLSSEQHLAVSQACSGKTFIITGGPGTGKTTITRAVVRVLDRLGLKVKLCAPTGRAAKRMSEATGFPASTLHRLLGSEPGGRFSHNEEKKLKADVVVVDEASMLDVSLFLNLLRALPLTARLVLVGDVNQLPSVGPGNVLGDLLDSETMEQARLTHIYRQALESMIVVNAHRVNEGKLPVQSPKPPPDADFFWVECDDPLDVQARIIDLVSTRIPRTYGFDPLRDIQVLSPMHKGEVGAQALNELLQARLNPRGREVVRGKSRFRVGDRVLQMRNNYEKDIFNGDLGWVVEADPREQSLTVDFDGRIVPFESSELDELALAYAVSVHKSQGSEYPAVVMPVVTQHFVMLKRNLIYTALTRARKLAVILGAKKALSIGLGAVGASKRHTHLRYRLQESFNR</sequence>
<dbReference type="PANTHER" id="PTHR43788:SF6">
    <property type="entry name" value="DNA HELICASE B"/>
    <property type="match status" value="1"/>
</dbReference>
<dbReference type="GO" id="GO:0009338">
    <property type="term" value="C:exodeoxyribonuclease V complex"/>
    <property type="evidence" value="ECO:0007669"/>
    <property type="project" value="TreeGrafter"/>
</dbReference>
<dbReference type="Pfam" id="PF18335">
    <property type="entry name" value="SH3_13"/>
    <property type="match status" value="1"/>
</dbReference>
<dbReference type="GO" id="GO:0043139">
    <property type="term" value="F:5'-3' DNA helicase activity"/>
    <property type="evidence" value="ECO:0007669"/>
    <property type="project" value="InterPro"/>
</dbReference>
<feature type="domain" description="Helix-hairpin-helix DNA-binding motif class 1" evidence="3">
    <location>
        <begin position="86"/>
        <end position="105"/>
    </location>
</feature>
<dbReference type="EC" id="3.6.4.12" evidence="5"/>
<comment type="caution">
    <text evidence="5">The sequence shown here is derived from an EMBL/GenBank/DDBJ whole genome shotgun (WGS) entry which is preliminary data.</text>
</comment>
<dbReference type="Pfam" id="PF14520">
    <property type="entry name" value="HHH_5"/>
    <property type="match status" value="1"/>
</dbReference>
<evidence type="ECO:0000313" key="6">
    <source>
        <dbReference type="Proteomes" id="UP000494245"/>
    </source>
</evidence>
<evidence type="ECO:0000313" key="5">
    <source>
        <dbReference type="EMBL" id="GFK95860.1"/>
    </source>
</evidence>
<dbReference type="CDD" id="cd18809">
    <property type="entry name" value="SF1_C_RecD"/>
    <property type="match status" value="1"/>
</dbReference>
<keyword evidence="1" id="KW-0547">Nucleotide-binding</keyword>
<dbReference type="AlphaFoldDB" id="A0A6V8LYH5"/>
<dbReference type="Pfam" id="PF23139">
    <property type="entry name" value="OB_YrrC"/>
    <property type="match status" value="1"/>
</dbReference>
<feature type="domain" description="AAA+ ATPase" evidence="4">
    <location>
        <begin position="339"/>
        <end position="487"/>
    </location>
</feature>
<dbReference type="EMBL" id="BLTE01000024">
    <property type="protein sequence ID" value="GFK95860.1"/>
    <property type="molecule type" value="Genomic_DNA"/>
</dbReference>
<dbReference type="InterPro" id="IPR003593">
    <property type="entry name" value="AAA+_ATPase"/>
</dbReference>
<dbReference type="Gene3D" id="3.40.50.300">
    <property type="entry name" value="P-loop containing nucleotide triphosphate hydrolases"/>
    <property type="match status" value="2"/>
</dbReference>
<keyword evidence="2" id="KW-0067">ATP-binding</keyword>
<dbReference type="Gene3D" id="1.10.150.20">
    <property type="entry name" value="5' to 3' exonuclease, C-terminal subdomain"/>
    <property type="match status" value="1"/>
</dbReference>
<dbReference type="InterPro" id="IPR055446">
    <property type="entry name" value="RecD2_N_OB"/>
</dbReference>
<dbReference type="SMART" id="SM00382">
    <property type="entry name" value="AAA"/>
    <property type="match status" value="1"/>
</dbReference>
<dbReference type="Proteomes" id="UP000494245">
    <property type="component" value="Unassembled WGS sequence"/>
</dbReference>
<dbReference type="Pfam" id="PF14490">
    <property type="entry name" value="HHH_RecD2"/>
    <property type="match status" value="1"/>
</dbReference>
<dbReference type="Gene3D" id="2.30.30.940">
    <property type="match status" value="1"/>
</dbReference>
<dbReference type="InterPro" id="IPR027785">
    <property type="entry name" value="UvrD-like_helicase_C"/>
</dbReference>
<dbReference type="SMART" id="SM00278">
    <property type="entry name" value="HhH1"/>
    <property type="match status" value="3"/>
</dbReference>
<reference evidence="5 6" key="2">
    <citation type="submission" date="2020-05" db="EMBL/GenBank/DDBJ databases">
        <title>Draft genome sequence of Desulfovibrio sp. strainFSS-1.</title>
        <authorList>
            <person name="Shimoshige H."/>
            <person name="Kobayashi H."/>
            <person name="Maekawa T."/>
        </authorList>
    </citation>
    <scope>NUCLEOTIDE SEQUENCE [LARGE SCALE GENOMIC DNA]</scope>
    <source>
        <strain evidence="5 6">SIID29052-01</strain>
    </source>
</reference>
<dbReference type="CDD" id="cd17933">
    <property type="entry name" value="DEXSc_RecD-like"/>
    <property type="match status" value="1"/>
</dbReference>
<dbReference type="InterPro" id="IPR027417">
    <property type="entry name" value="P-loop_NTPase"/>
</dbReference>
<dbReference type="InterPro" id="IPR050534">
    <property type="entry name" value="Coronavir_polyprotein_1ab"/>
</dbReference>
<dbReference type="InterPro" id="IPR041451">
    <property type="entry name" value="RecD2_SH13"/>
</dbReference>
<reference evidence="5 6" key="1">
    <citation type="submission" date="2020-04" db="EMBL/GenBank/DDBJ databases">
        <authorList>
            <consortium name="Desulfovibrio sp. FSS-1 genome sequencing consortium"/>
            <person name="Shimoshige H."/>
            <person name="Kobayashi H."/>
            <person name="Maekawa T."/>
        </authorList>
    </citation>
    <scope>NUCLEOTIDE SEQUENCE [LARGE SCALE GENOMIC DNA]</scope>
    <source>
        <strain evidence="5 6">SIID29052-01</strain>
    </source>
</reference>
<protein>
    <submittedName>
        <fullName evidence="5">ATP-dependent RecD-like DNA helicase</fullName>
        <ecNumber evidence="5">3.6.4.12</ecNumber>
    </submittedName>
</protein>
<evidence type="ECO:0000259" key="3">
    <source>
        <dbReference type="SMART" id="SM00278"/>
    </source>
</evidence>
<accession>A0A6V8LYH5</accession>
<keyword evidence="5" id="KW-0378">Hydrolase</keyword>
<dbReference type="GO" id="GO:0016787">
    <property type="term" value="F:hydrolase activity"/>
    <property type="evidence" value="ECO:0007669"/>
    <property type="project" value="UniProtKB-KW"/>
</dbReference>
<keyword evidence="5" id="KW-0347">Helicase</keyword>
<dbReference type="HAMAP" id="MF_01488">
    <property type="entry name" value="RecD2"/>
    <property type="match status" value="1"/>
</dbReference>
<feature type="domain" description="Helix-hairpin-helix DNA-binding motif class 1" evidence="3">
    <location>
        <begin position="119"/>
        <end position="138"/>
    </location>
</feature>
<dbReference type="NCBIfam" id="TIGR01448">
    <property type="entry name" value="recD_rel"/>
    <property type="match status" value="1"/>
</dbReference>
<dbReference type="Pfam" id="PF13538">
    <property type="entry name" value="UvrD_C_2"/>
    <property type="match status" value="1"/>
</dbReference>
<dbReference type="Pfam" id="PF13245">
    <property type="entry name" value="AAA_19"/>
    <property type="match status" value="1"/>
</dbReference>
<dbReference type="PANTHER" id="PTHR43788">
    <property type="entry name" value="DNA2/NAM7 HELICASE FAMILY MEMBER"/>
    <property type="match status" value="1"/>
</dbReference>